<dbReference type="InterPro" id="IPR003594">
    <property type="entry name" value="HATPase_dom"/>
</dbReference>
<keyword evidence="12" id="KW-0902">Two-component regulatory system</keyword>
<evidence type="ECO:0000256" key="9">
    <source>
        <dbReference type="ARBA" id="ARBA00022777"/>
    </source>
</evidence>
<evidence type="ECO:0000256" key="8">
    <source>
        <dbReference type="ARBA" id="ARBA00022741"/>
    </source>
</evidence>
<dbReference type="InterPro" id="IPR033463">
    <property type="entry name" value="sCache_3"/>
</dbReference>
<keyword evidence="4" id="KW-1003">Cell membrane</keyword>
<keyword evidence="8" id="KW-0547">Nucleotide-binding</keyword>
<dbReference type="Proteomes" id="UP000568839">
    <property type="component" value="Unassembled WGS sequence"/>
</dbReference>
<keyword evidence="6" id="KW-0808">Transferase</keyword>
<comment type="subcellular location">
    <subcellularLocation>
        <location evidence="2">Cell membrane</location>
        <topology evidence="2">Multi-pass membrane protein</topology>
    </subcellularLocation>
</comment>
<keyword evidence="13" id="KW-0472">Membrane</keyword>
<dbReference type="Pfam" id="PF02518">
    <property type="entry name" value="HATPase_c"/>
    <property type="match status" value="1"/>
</dbReference>
<dbReference type="EMBL" id="JACHHJ010000006">
    <property type="protein sequence ID" value="MBB6451307.1"/>
    <property type="molecule type" value="Genomic_DNA"/>
</dbReference>
<dbReference type="AlphaFoldDB" id="A0A841PQY8"/>
<dbReference type="InterPro" id="IPR029151">
    <property type="entry name" value="Sensor-like_sf"/>
</dbReference>
<dbReference type="SUPFAM" id="SSF55785">
    <property type="entry name" value="PYP-like sensor domain (PAS domain)"/>
    <property type="match status" value="1"/>
</dbReference>
<reference evidence="15 16" key="1">
    <citation type="submission" date="2020-08" db="EMBL/GenBank/DDBJ databases">
        <title>Genomic Encyclopedia of Type Strains, Phase IV (KMG-IV): sequencing the most valuable type-strain genomes for metagenomic binning, comparative biology and taxonomic classification.</title>
        <authorList>
            <person name="Goeker M."/>
        </authorList>
    </citation>
    <scope>NUCLEOTIDE SEQUENCE [LARGE SCALE GENOMIC DNA]</scope>
    <source>
        <strain evidence="15 16">DSM 21769</strain>
    </source>
</reference>
<organism evidence="15 16">
    <name type="scientific">Geomicrobium halophilum</name>
    <dbReference type="NCBI Taxonomy" id="549000"/>
    <lineage>
        <taxon>Bacteria</taxon>
        <taxon>Bacillati</taxon>
        <taxon>Bacillota</taxon>
        <taxon>Bacilli</taxon>
        <taxon>Bacillales</taxon>
        <taxon>Geomicrobium</taxon>
    </lineage>
</organism>
<dbReference type="Pfam" id="PF17203">
    <property type="entry name" value="sCache_3_2"/>
    <property type="match status" value="1"/>
</dbReference>
<accession>A0A841PQY8</accession>
<evidence type="ECO:0000313" key="15">
    <source>
        <dbReference type="EMBL" id="MBB6451307.1"/>
    </source>
</evidence>
<dbReference type="InterPro" id="IPR005467">
    <property type="entry name" value="His_kinase_dom"/>
</dbReference>
<dbReference type="Gene3D" id="3.30.450.20">
    <property type="entry name" value="PAS domain"/>
    <property type="match status" value="2"/>
</dbReference>
<comment type="caution">
    <text evidence="15">The sequence shown here is derived from an EMBL/GenBank/DDBJ whole genome shotgun (WGS) entry which is preliminary data.</text>
</comment>
<dbReference type="PANTHER" id="PTHR44936:SF9">
    <property type="entry name" value="SENSOR PROTEIN CREC"/>
    <property type="match status" value="1"/>
</dbReference>
<dbReference type="SMART" id="SM00387">
    <property type="entry name" value="HATPase_c"/>
    <property type="match status" value="1"/>
</dbReference>
<proteinExistence type="predicted"/>
<dbReference type="GO" id="GO:0005524">
    <property type="term" value="F:ATP binding"/>
    <property type="evidence" value="ECO:0007669"/>
    <property type="project" value="UniProtKB-KW"/>
</dbReference>
<keyword evidence="9 15" id="KW-0418">Kinase</keyword>
<dbReference type="GO" id="GO:0000160">
    <property type="term" value="P:phosphorelay signal transduction system"/>
    <property type="evidence" value="ECO:0007669"/>
    <property type="project" value="UniProtKB-KW"/>
</dbReference>
<dbReference type="InterPro" id="IPR036890">
    <property type="entry name" value="HATPase_C_sf"/>
</dbReference>
<evidence type="ECO:0000256" key="1">
    <source>
        <dbReference type="ARBA" id="ARBA00000085"/>
    </source>
</evidence>
<gene>
    <name evidence="15" type="ORF">HNR44_003314</name>
</gene>
<dbReference type="InterPro" id="IPR050980">
    <property type="entry name" value="2C_sensor_his_kinase"/>
</dbReference>
<evidence type="ECO:0000313" key="16">
    <source>
        <dbReference type="Proteomes" id="UP000568839"/>
    </source>
</evidence>
<dbReference type="GO" id="GO:0004673">
    <property type="term" value="F:protein histidine kinase activity"/>
    <property type="evidence" value="ECO:0007669"/>
    <property type="project" value="UniProtKB-EC"/>
</dbReference>
<dbReference type="InterPro" id="IPR035965">
    <property type="entry name" value="PAS-like_dom_sf"/>
</dbReference>
<keyword evidence="16" id="KW-1185">Reference proteome</keyword>
<evidence type="ECO:0000256" key="7">
    <source>
        <dbReference type="ARBA" id="ARBA00022692"/>
    </source>
</evidence>
<evidence type="ECO:0000256" key="10">
    <source>
        <dbReference type="ARBA" id="ARBA00022840"/>
    </source>
</evidence>
<name>A0A841PQY8_9BACL</name>
<keyword evidence="11" id="KW-1133">Transmembrane helix</keyword>
<dbReference type="Gene3D" id="1.10.287.130">
    <property type="match status" value="1"/>
</dbReference>
<comment type="catalytic activity">
    <reaction evidence="1">
        <text>ATP + protein L-histidine = ADP + protein N-phospho-L-histidine.</text>
        <dbReference type="EC" id="2.7.13.3"/>
    </reaction>
</comment>
<sequence>MKRKKKWPLQYRVMIYAMALLFGTLLLAGILIAHSQANQARQSLEDQAVLSASHLAESPMVIDALRAGEADEELRNLLAKLRVENNLLYIVLMDMDGIRLTHPTPERVGEEFVGEDVTGVLERGLAYTSEEVGTLGPSMRAFRPIIDEGEQIGAISVGISTERINNYVLQSQRIVFISTGLSLLLGAAGSYILARRIKRTLHDLEPEEISQRLQEREAMLESVYEGVIATDNKGRIIVTNRTATATLGPHTIGKSLEDVWPTLSIHEQLHDGETITDNMRWLGNVQMITSRTPVTVGNETVGALITFRDRSELDRVLERLVGVEHYAQQLRLQTHEFMNKLHIIGAMVHTESYAELKDYIESLAFQYQDGVNEIGQHVKDITLAGYITNQIGRLKNAGVTVTLHGETSWPVLHNTELLDGWITVIGNALDNAYEAMIGRNEKTMDLTFDRDEDTLVFLLEDSGKGFEVTELPWLLKKGVSSKGEHRGFGLAIMVETITKAGGTYSFESTPGSGTAFTARIPLHRQEDGK</sequence>
<dbReference type="GO" id="GO:0005886">
    <property type="term" value="C:plasma membrane"/>
    <property type="evidence" value="ECO:0007669"/>
    <property type="project" value="UniProtKB-SubCell"/>
</dbReference>
<keyword evidence="7" id="KW-0812">Transmembrane</keyword>
<dbReference type="Gene3D" id="3.30.565.10">
    <property type="entry name" value="Histidine kinase-like ATPase, C-terminal domain"/>
    <property type="match status" value="1"/>
</dbReference>
<dbReference type="PRINTS" id="PR00344">
    <property type="entry name" value="BCTRLSENSOR"/>
</dbReference>
<feature type="domain" description="Histidine kinase" evidence="14">
    <location>
        <begin position="424"/>
        <end position="524"/>
    </location>
</feature>
<dbReference type="PROSITE" id="PS50109">
    <property type="entry name" value="HIS_KIN"/>
    <property type="match status" value="1"/>
</dbReference>
<evidence type="ECO:0000256" key="12">
    <source>
        <dbReference type="ARBA" id="ARBA00023012"/>
    </source>
</evidence>
<evidence type="ECO:0000256" key="13">
    <source>
        <dbReference type="ARBA" id="ARBA00023136"/>
    </source>
</evidence>
<dbReference type="EC" id="2.7.13.3" evidence="3"/>
<dbReference type="RefSeq" id="WP_184405392.1">
    <property type="nucleotide sequence ID" value="NZ_JACHHJ010000006.1"/>
</dbReference>
<protein>
    <recommendedName>
        <fullName evidence="3">histidine kinase</fullName>
        <ecNumber evidence="3">2.7.13.3</ecNumber>
    </recommendedName>
</protein>
<evidence type="ECO:0000256" key="11">
    <source>
        <dbReference type="ARBA" id="ARBA00022989"/>
    </source>
</evidence>
<dbReference type="InterPro" id="IPR004358">
    <property type="entry name" value="Sig_transdc_His_kin-like_C"/>
</dbReference>
<dbReference type="SUPFAM" id="SSF103190">
    <property type="entry name" value="Sensory domain-like"/>
    <property type="match status" value="1"/>
</dbReference>
<evidence type="ECO:0000259" key="14">
    <source>
        <dbReference type="PROSITE" id="PS50109"/>
    </source>
</evidence>
<evidence type="ECO:0000256" key="4">
    <source>
        <dbReference type="ARBA" id="ARBA00022475"/>
    </source>
</evidence>
<evidence type="ECO:0000256" key="2">
    <source>
        <dbReference type="ARBA" id="ARBA00004651"/>
    </source>
</evidence>
<dbReference type="PANTHER" id="PTHR44936">
    <property type="entry name" value="SENSOR PROTEIN CREC"/>
    <property type="match status" value="1"/>
</dbReference>
<evidence type="ECO:0000256" key="5">
    <source>
        <dbReference type="ARBA" id="ARBA00022553"/>
    </source>
</evidence>
<evidence type="ECO:0000256" key="3">
    <source>
        <dbReference type="ARBA" id="ARBA00012438"/>
    </source>
</evidence>
<keyword evidence="5" id="KW-0597">Phosphoprotein</keyword>
<evidence type="ECO:0000256" key="6">
    <source>
        <dbReference type="ARBA" id="ARBA00022679"/>
    </source>
</evidence>
<dbReference type="SUPFAM" id="SSF55874">
    <property type="entry name" value="ATPase domain of HSP90 chaperone/DNA topoisomerase II/histidine kinase"/>
    <property type="match status" value="1"/>
</dbReference>
<keyword evidence="10" id="KW-0067">ATP-binding</keyword>